<name>A0A1B2HHL8_9PSEU</name>
<dbReference type="InterPro" id="IPR013207">
    <property type="entry name" value="LGFP"/>
</dbReference>
<dbReference type="OrthoDB" id="9815928at2"/>
<gene>
    <name evidence="2" type="ORF">BBK82_15270</name>
</gene>
<keyword evidence="3" id="KW-1185">Reference proteome</keyword>
<evidence type="ECO:0000313" key="2">
    <source>
        <dbReference type="EMBL" id="ANZ37223.1"/>
    </source>
</evidence>
<dbReference type="Gene3D" id="3.90.1720.10">
    <property type="entry name" value="endopeptidase domain like (from Nostoc punctiforme)"/>
    <property type="match status" value="1"/>
</dbReference>
<dbReference type="STRING" id="1586287.BBK82_15270"/>
<feature type="signal peptide" evidence="1">
    <location>
        <begin position="1"/>
        <end position="26"/>
    </location>
</feature>
<keyword evidence="1" id="KW-0732">Signal</keyword>
<dbReference type="AlphaFoldDB" id="A0A1B2HHL8"/>
<sequence>MKVRELIGTSAVAVALVMGTANVATANDFGAQFNCGNYPVGKQTARDEALARSTTWLQARVPYSQSACHGNQFGSYRTDCSGYLSMIWGLGHSYTTSTLHQVSHTINRADLQPGDALNWPGQHTALFIGWADAARTIPRVREQAGPNGSPTVERNWSAATAAKYTPIRYNNIVSYNVHGDIGTKWRAMGAENSIVGAPINNEQAGAPGGRWQGFQRGNIYWTPALNAHPVYGDILTKFMNTGDEHRWGYPVNDESAGAHGGRWQKFQVAHFYWTSATNAFPVYGEILTNFMNNGDEHRWGYPLMEEAAGANGGRYQKFQNGIWYWSARTSAYPVHGDILTKFMGTGDEHTHGYPKEAEKDWAGEAGGRMQTFENSTFYWTAAKGAWSVQNG</sequence>
<reference evidence="2 3" key="1">
    <citation type="submission" date="2016-07" db="EMBL/GenBank/DDBJ databases">
        <title>Complete genome sequence of the Lentzea guizhouensis DHS C013.</title>
        <authorList>
            <person name="Cao C."/>
        </authorList>
    </citation>
    <scope>NUCLEOTIDE SEQUENCE [LARGE SCALE GENOMIC DNA]</scope>
    <source>
        <strain evidence="2 3">DHS C013</strain>
    </source>
</reference>
<dbReference type="Pfam" id="PF08310">
    <property type="entry name" value="LGFP"/>
    <property type="match status" value="4"/>
</dbReference>
<feature type="chain" id="PRO_5008538205" description="NlpC/P60 domain-containing protein" evidence="1">
    <location>
        <begin position="27"/>
        <end position="391"/>
    </location>
</feature>
<dbReference type="KEGG" id="led:BBK82_15270"/>
<organism evidence="2 3">
    <name type="scientific">Lentzea guizhouensis</name>
    <dbReference type="NCBI Taxonomy" id="1586287"/>
    <lineage>
        <taxon>Bacteria</taxon>
        <taxon>Bacillati</taxon>
        <taxon>Actinomycetota</taxon>
        <taxon>Actinomycetes</taxon>
        <taxon>Pseudonocardiales</taxon>
        <taxon>Pseudonocardiaceae</taxon>
        <taxon>Lentzea</taxon>
    </lineage>
</organism>
<dbReference type="RefSeq" id="WP_065915617.1">
    <property type="nucleotide sequence ID" value="NZ_CP016793.1"/>
</dbReference>
<proteinExistence type="predicted"/>
<evidence type="ECO:0000256" key="1">
    <source>
        <dbReference type="SAM" id="SignalP"/>
    </source>
</evidence>
<evidence type="ECO:0008006" key="4">
    <source>
        <dbReference type="Google" id="ProtNLM"/>
    </source>
</evidence>
<evidence type="ECO:0000313" key="3">
    <source>
        <dbReference type="Proteomes" id="UP000093053"/>
    </source>
</evidence>
<protein>
    <recommendedName>
        <fullName evidence="4">NlpC/P60 domain-containing protein</fullName>
    </recommendedName>
</protein>
<dbReference type="EMBL" id="CP016793">
    <property type="protein sequence ID" value="ANZ37223.1"/>
    <property type="molecule type" value="Genomic_DNA"/>
</dbReference>
<dbReference type="Proteomes" id="UP000093053">
    <property type="component" value="Chromosome"/>
</dbReference>
<accession>A0A1B2HHL8</accession>